<dbReference type="AlphaFoldDB" id="A0ABD5YR98"/>
<organism evidence="2 3">
    <name type="scientific">Halocatena marina</name>
    <dbReference type="NCBI Taxonomy" id="2934937"/>
    <lineage>
        <taxon>Archaea</taxon>
        <taxon>Methanobacteriati</taxon>
        <taxon>Methanobacteriota</taxon>
        <taxon>Stenosarchaea group</taxon>
        <taxon>Halobacteria</taxon>
        <taxon>Halobacteriales</taxon>
        <taxon>Natronomonadaceae</taxon>
        <taxon>Halocatena</taxon>
    </lineage>
</organism>
<feature type="domain" description="IclR-ED" evidence="1">
    <location>
        <begin position="1"/>
        <end position="108"/>
    </location>
</feature>
<name>A0ABD5YR98_9EURY</name>
<dbReference type="PANTHER" id="PTHR30136:SF35">
    <property type="entry name" value="HTH-TYPE TRANSCRIPTIONAL REGULATOR RV1719"/>
    <property type="match status" value="1"/>
</dbReference>
<dbReference type="RefSeq" id="WP_390206174.1">
    <property type="nucleotide sequence ID" value="NZ_JBHSZC010000001.1"/>
</dbReference>
<dbReference type="SUPFAM" id="SSF55781">
    <property type="entry name" value="GAF domain-like"/>
    <property type="match status" value="1"/>
</dbReference>
<accession>A0ABD5YR98</accession>
<evidence type="ECO:0000313" key="2">
    <source>
        <dbReference type="EMBL" id="MFC7191437.1"/>
    </source>
</evidence>
<proteinExistence type="predicted"/>
<reference evidence="2 3" key="1">
    <citation type="journal article" date="2019" name="Int. J. Syst. Evol. Microbiol.">
        <title>The Global Catalogue of Microorganisms (GCM) 10K type strain sequencing project: providing services to taxonomists for standard genome sequencing and annotation.</title>
        <authorList>
            <consortium name="The Broad Institute Genomics Platform"/>
            <consortium name="The Broad Institute Genome Sequencing Center for Infectious Disease"/>
            <person name="Wu L."/>
            <person name="Ma J."/>
        </authorList>
    </citation>
    <scope>NUCLEOTIDE SEQUENCE [LARGE SCALE GENOMIC DNA]</scope>
    <source>
        <strain evidence="2 3">RDMS1</strain>
    </source>
</reference>
<evidence type="ECO:0000313" key="3">
    <source>
        <dbReference type="Proteomes" id="UP001596417"/>
    </source>
</evidence>
<keyword evidence="3" id="KW-1185">Reference proteome</keyword>
<dbReference type="Proteomes" id="UP001596417">
    <property type="component" value="Unassembled WGS sequence"/>
</dbReference>
<dbReference type="InterPro" id="IPR050707">
    <property type="entry name" value="HTH_MetabolicPath_Reg"/>
</dbReference>
<dbReference type="PROSITE" id="PS51078">
    <property type="entry name" value="ICLR_ED"/>
    <property type="match status" value="1"/>
</dbReference>
<dbReference type="PANTHER" id="PTHR30136">
    <property type="entry name" value="HELIX-TURN-HELIX TRANSCRIPTIONAL REGULATOR, ICLR FAMILY"/>
    <property type="match status" value="1"/>
</dbReference>
<gene>
    <name evidence="2" type="ORF">ACFQL7_17615</name>
</gene>
<protein>
    <submittedName>
        <fullName evidence="2">IclR family transcriptional regulator C-terminal domain-containing protein</fullName>
    </submittedName>
</protein>
<sequence>MLSVMDNEHKDIVSQVQLSQHTEHTIVDPAELREELADIRSSGIAFDNEEQFDGVRCVATAITTDTDDLLGAISVNGPAERIDDAMFYKEIPQALQNVAGVIEINTAYLGWMEQTTENLT</sequence>
<dbReference type="EMBL" id="JBHTAX010000001">
    <property type="protein sequence ID" value="MFC7191437.1"/>
    <property type="molecule type" value="Genomic_DNA"/>
</dbReference>
<comment type="caution">
    <text evidence="2">The sequence shown here is derived from an EMBL/GenBank/DDBJ whole genome shotgun (WGS) entry which is preliminary data.</text>
</comment>
<dbReference type="InterPro" id="IPR029016">
    <property type="entry name" value="GAF-like_dom_sf"/>
</dbReference>
<dbReference type="Pfam" id="PF01614">
    <property type="entry name" value="IclR_C"/>
    <property type="match status" value="1"/>
</dbReference>
<dbReference type="InterPro" id="IPR014757">
    <property type="entry name" value="Tscrpt_reg_IclR_C"/>
</dbReference>
<dbReference type="Gene3D" id="3.30.450.40">
    <property type="match status" value="1"/>
</dbReference>
<evidence type="ECO:0000259" key="1">
    <source>
        <dbReference type="PROSITE" id="PS51078"/>
    </source>
</evidence>